<dbReference type="Gene3D" id="1.25.40.10">
    <property type="entry name" value="Tetratricopeptide repeat domain"/>
    <property type="match status" value="2"/>
</dbReference>
<dbReference type="Proteomes" id="UP000315400">
    <property type="component" value="Unassembled WGS sequence"/>
</dbReference>
<feature type="signal peptide" evidence="1">
    <location>
        <begin position="1"/>
        <end position="30"/>
    </location>
</feature>
<dbReference type="InterPro" id="IPR006597">
    <property type="entry name" value="Sel1-like"/>
</dbReference>
<evidence type="ECO:0000313" key="2">
    <source>
        <dbReference type="EMBL" id="TQE98499.1"/>
    </source>
</evidence>
<dbReference type="AlphaFoldDB" id="A0A540VP10"/>
<reference evidence="2 3" key="1">
    <citation type="submission" date="2019-06" db="EMBL/GenBank/DDBJ databases">
        <title>Metagenome assembled Genome of Spiribacter salinus SL48-SHIP from the microbial mat of Salt Lake 48 (Novosibirsk region, Russia).</title>
        <authorList>
            <person name="Shipova A."/>
            <person name="Rozanov A.S."/>
            <person name="Bryanskaya A.V."/>
            <person name="Peltek S.E."/>
        </authorList>
    </citation>
    <scope>NUCLEOTIDE SEQUENCE [LARGE SCALE GENOMIC DNA]</scope>
    <source>
        <strain evidence="2">SL48-SHIP-2</strain>
    </source>
</reference>
<feature type="chain" id="PRO_5021862598" evidence="1">
    <location>
        <begin position="31"/>
        <end position="277"/>
    </location>
</feature>
<dbReference type="InterPro" id="IPR052945">
    <property type="entry name" value="Mitotic_Regulator"/>
</dbReference>
<comment type="caution">
    <text evidence="2">The sequence shown here is derived from an EMBL/GenBank/DDBJ whole genome shotgun (WGS) entry which is preliminary data.</text>
</comment>
<dbReference type="PANTHER" id="PTHR43628">
    <property type="entry name" value="ACTIVATOR OF C KINASE PROTEIN 1-RELATED"/>
    <property type="match status" value="1"/>
</dbReference>
<sequence>MRQHHTSTRRTALLLVAGLLGLLAAATVAAADTLERGIAAYEAERFEKAYELLKPLAEEGDAEAQYRVAQIYGRPSLGGQDFGEAKVWLERAAKANHPNAILGLGYMYSNGMGVEEDNNRAAEYYRDAAELGSKVARRNLGLFYKNGEGVERDYEEAAEWFRRAAQQGDARAAYELGEIYYYGRGAFELDYDQAHHWFGEAARAGNARAQYALGGLYLQGLGVASDSEVSYVWTLMAAEQGHKAAQQAWDNADWYLDEQQKARVREQVEQGVMPATD</sequence>
<proteinExistence type="predicted"/>
<keyword evidence="1" id="KW-0732">Signal</keyword>
<dbReference type="SMART" id="SM00671">
    <property type="entry name" value="SEL1"/>
    <property type="match status" value="5"/>
</dbReference>
<dbReference type="Pfam" id="PF08238">
    <property type="entry name" value="Sel1"/>
    <property type="match status" value="5"/>
</dbReference>
<accession>A0A540VP10</accession>
<dbReference type="InterPro" id="IPR011990">
    <property type="entry name" value="TPR-like_helical_dom_sf"/>
</dbReference>
<evidence type="ECO:0000256" key="1">
    <source>
        <dbReference type="SAM" id="SignalP"/>
    </source>
</evidence>
<name>A0A540VP10_9GAMM</name>
<gene>
    <name evidence="2" type="ORF">FKY71_13510</name>
</gene>
<dbReference type="SUPFAM" id="SSF81901">
    <property type="entry name" value="HCP-like"/>
    <property type="match status" value="1"/>
</dbReference>
<dbReference type="PANTHER" id="PTHR43628:SF1">
    <property type="entry name" value="CHITIN SYNTHASE REGULATORY FACTOR 2-RELATED"/>
    <property type="match status" value="1"/>
</dbReference>
<dbReference type="EMBL" id="VIFK01000188">
    <property type="protein sequence ID" value="TQE98499.1"/>
    <property type="molecule type" value="Genomic_DNA"/>
</dbReference>
<evidence type="ECO:0000313" key="3">
    <source>
        <dbReference type="Proteomes" id="UP000315400"/>
    </source>
</evidence>
<protein>
    <submittedName>
        <fullName evidence="2">Sel1 repeat family protein</fullName>
    </submittedName>
</protein>
<dbReference type="InterPro" id="IPR006311">
    <property type="entry name" value="TAT_signal"/>
</dbReference>
<dbReference type="PROSITE" id="PS51318">
    <property type="entry name" value="TAT"/>
    <property type="match status" value="1"/>
</dbReference>
<organism evidence="2 3">
    <name type="scientific">Spiribacter salinus</name>
    <dbReference type="NCBI Taxonomy" id="1335746"/>
    <lineage>
        <taxon>Bacteria</taxon>
        <taxon>Pseudomonadati</taxon>
        <taxon>Pseudomonadota</taxon>
        <taxon>Gammaproteobacteria</taxon>
        <taxon>Chromatiales</taxon>
        <taxon>Ectothiorhodospiraceae</taxon>
        <taxon>Spiribacter</taxon>
    </lineage>
</organism>